<evidence type="ECO:0000256" key="1">
    <source>
        <dbReference type="SAM" id="MobiDB-lite"/>
    </source>
</evidence>
<name>Q676B7_OIKDI</name>
<dbReference type="EMBL" id="AY449458">
    <property type="protein sequence ID" value="AAS21350.1"/>
    <property type="molecule type" value="Genomic_DNA"/>
</dbReference>
<organism evidence="2">
    <name type="scientific">Oikopleura dioica</name>
    <name type="common">Tunicate</name>
    <dbReference type="NCBI Taxonomy" id="34765"/>
    <lineage>
        <taxon>Eukaryota</taxon>
        <taxon>Metazoa</taxon>
        <taxon>Chordata</taxon>
        <taxon>Tunicata</taxon>
        <taxon>Appendicularia</taxon>
        <taxon>Copelata</taxon>
        <taxon>Oikopleuridae</taxon>
        <taxon>Oikopleura</taxon>
    </lineage>
</organism>
<evidence type="ECO:0000313" key="2">
    <source>
        <dbReference type="EMBL" id="AAS21350.1"/>
    </source>
</evidence>
<proteinExistence type="predicted"/>
<sequence length="248" mass="26836">MMGTENRLADLCAAAELMQYREQVLDEQKLHEASLAALEQQVQSPYFGHIPLGHLPRTNIVYVPVPVGTADAARYASVLIPQYLPGSSGALSTFGLSPYGTAYGLAPPNPPNKLTLAPMSSPVPSLSSPGSALGSSLGSPACTPTEERAIYLPKEETRVATPSKQTLGENVLPSGRSLLLHDNKTTNQTGSLELKTTLFKSKLKIQVVILRVRRSSDACPPFRICLLPTNDKKNLTKNKFPVRKTLFR</sequence>
<protein>
    <submittedName>
        <fullName evidence="2">Uncharacterized protein</fullName>
    </submittedName>
</protein>
<feature type="region of interest" description="Disordered" evidence="1">
    <location>
        <begin position="119"/>
        <end position="141"/>
    </location>
</feature>
<accession>Q676B7</accession>
<gene>
    <name evidence="2" type="ORF">002-31</name>
</gene>
<reference evidence="2" key="2">
    <citation type="journal article" date="2005" name="Curr. Biol.">
        <title>Remodelling of the homeobox gene complement in the tunicate Oikopleura dioica.</title>
        <authorList>
            <person name="Edvardsen R.B."/>
            <person name="Seo H.C."/>
            <person name="Jensen M.F."/>
            <person name="Mialon A."/>
            <person name="Mikhaleva J."/>
            <person name="Bjordal M."/>
            <person name="Cartry J."/>
            <person name="Reinhardt R."/>
            <person name="Weissenbach J."/>
            <person name="Wincker P."/>
            <person name="Chourrout D."/>
        </authorList>
    </citation>
    <scope>NUCLEOTIDE SEQUENCE</scope>
</reference>
<reference evidence="2" key="1">
    <citation type="journal article" date="2004" name="Nature">
        <title>Hox cluster disintegration with persistent anteroposterior order of expression in Oikopleura dioica.</title>
        <authorList>
            <person name="Seo H.C."/>
            <person name="Edvardsen R.B."/>
            <person name="Maeland A.D."/>
            <person name="Bjordal M."/>
            <person name="Jensen M.F."/>
            <person name="Hansen A."/>
            <person name="Flaat M."/>
            <person name="Weissenbach J."/>
            <person name="Lehrach H."/>
            <person name="Wincker P."/>
            <person name="Reinhardt R."/>
            <person name="Chourrout D."/>
        </authorList>
    </citation>
    <scope>NUCLEOTIDE SEQUENCE</scope>
</reference>
<dbReference type="AlphaFoldDB" id="Q676B7"/>